<dbReference type="PANTHER" id="PTHR45896">
    <property type="entry name" value="N-ALPHA-ACETYLTRANSFERASE 30"/>
    <property type="match status" value="1"/>
</dbReference>
<dbReference type="GO" id="GO:0005634">
    <property type="term" value="C:nucleus"/>
    <property type="evidence" value="ECO:0007669"/>
    <property type="project" value="UniProtKB-SubCell"/>
</dbReference>
<sequence length="263" mass="30423">MISEGEHALPSADVNKKPTFPLSTSIEESKARIENNIPNGKINHASDVNGRIVQSLSIEHDNHKMDAVAQCTCSVQHSNEIEFDDSSENLLCESVRRTHIEPQFEDDIKEVDGIRYTVYESEKQMPDIMRLITKDLSEPYSIYTYRYFIHNWPKLCFLAMDQEKCVGAIVCKLDMHKKMVRRGYIAMLAVDADYRRKKIGSRLVLKAIKGMIADDCDEVVLETEITNKVALRLYENLGFVRDKRLFRYYLNGVDALRLKLWLR</sequence>
<comment type="catalytic activity">
    <reaction evidence="10">
        <text>N-terminal L-methionyl-L-tyrosyl-[protein] + acetyl-CoA = N-terminal N(alpha)-acetyl-L-methionyl-L-tyrosyl-[protein] + CoA + H(+)</text>
        <dbReference type="Rhea" id="RHEA:50532"/>
        <dbReference type="Rhea" id="RHEA-COMP:12717"/>
        <dbReference type="Rhea" id="RHEA-COMP:12718"/>
        <dbReference type="ChEBI" id="CHEBI:15378"/>
        <dbReference type="ChEBI" id="CHEBI:57287"/>
        <dbReference type="ChEBI" id="CHEBI:57288"/>
        <dbReference type="ChEBI" id="CHEBI:133384"/>
        <dbReference type="ChEBI" id="CHEBI:133385"/>
        <dbReference type="EC" id="2.3.1.256"/>
    </reaction>
</comment>
<dbReference type="GO" id="GO:0120518">
    <property type="term" value="F:protein N-terminal-methionine acetyltransferase activity"/>
    <property type="evidence" value="ECO:0007669"/>
    <property type="project" value="UniProtKB-EC"/>
</dbReference>
<protein>
    <recommendedName>
        <fullName evidence="13">N-terminal methionine N(alpha)-acetyltransferase NatC</fullName>
        <ecNumber evidence="13">2.3.1.256</ecNumber>
    </recommendedName>
    <alternativeName>
        <fullName evidence="14">N-acetyltransferase MAK3 homolog</fullName>
    </alternativeName>
    <alternativeName>
        <fullName evidence="15">NatC catalytic subunit</fullName>
    </alternativeName>
</protein>
<dbReference type="OrthoDB" id="249099at2759"/>
<evidence type="ECO:0000256" key="7">
    <source>
        <dbReference type="ARBA" id="ARBA00024025"/>
    </source>
</evidence>
<dbReference type="CDD" id="cd04301">
    <property type="entry name" value="NAT_SF"/>
    <property type="match status" value="1"/>
</dbReference>
<evidence type="ECO:0000256" key="4">
    <source>
        <dbReference type="ARBA" id="ARBA00022679"/>
    </source>
</evidence>
<dbReference type="SUPFAM" id="SSF55729">
    <property type="entry name" value="Acyl-CoA N-acyltransferases (Nat)"/>
    <property type="match status" value="1"/>
</dbReference>
<keyword evidence="17" id="KW-1185">Reference proteome</keyword>
<dbReference type="Pfam" id="PF00583">
    <property type="entry name" value="Acetyltransf_1"/>
    <property type="match status" value="1"/>
</dbReference>
<dbReference type="KEGG" id="cvn:111129286"/>
<evidence type="ECO:0000256" key="6">
    <source>
        <dbReference type="ARBA" id="ARBA00023315"/>
    </source>
</evidence>
<comment type="catalytic activity">
    <reaction evidence="11">
        <text>N-terminal L-methionyl-L-phenylalanyl-[protein] + acetyl-CoA = N-terminal N(alpha)-acetyl-L-methionyl-L-phenylalanyl-[protein] + CoA + H(+)</text>
        <dbReference type="Rhea" id="RHEA:50528"/>
        <dbReference type="Rhea" id="RHEA-COMP:12715"/>
        <dbReference type="Rhea" id="RHEA-COMP:12716"/>
        <dbReference type="ChEBI" id="CHEBI:15378"/>
        <dbReference type="ChEBI" id="CHEBI:57287"/>
        <dbReference type="ChEBI" id="CHEBI:57288"/>
        <dbReference type="ChEBI" id="CHEBI:133382"/>
        <dbReference type="ChEBI" id="CHEBI:133383"/>
        <dbReference type="EC" id="2.3.1.256"/>
    </reaction>
</comment>
<evidence type="ECO:0000259" key="16">
    <source>
        <dbReference type="PROSITE" id="PS51186"/>
    </source>
</evidence>
<evidence type="ECO:0000313" key="17">
    <source>
        <dbReference type="Proteomes" id="UP000694844"/>
    </source>
</evidence>
<evidence type="ECO:0000256" key="1">
    <source>
        <dbReference type="ARBA" id="ARBA00004123"/>
    </source>
</evidence>
<proteinExistence type="inferred from homology"/>
<evidence type="ECO:0000256" key="3">
    <source>
        <dbReference type="ARBA" id="ARBA00022490"/>
    </source>
</evidence>
<dbReference type="AlphaFoldDB" id="A0A8B8DUT4"/>
<keyword evidence="6" id="KW-0012">Acyltransferase</keyword>
<evidence type="ECO:0000256" key="13">
    <source>
        <dbReference type="ARBA" id="ARBA00066994"/>
    </source>
</evidence>
<evidence type="ECO:0000256" key="14">
    <source>
        <dbReference type="ARBA" id="ARBA00076746"/>
    </source>
</evidence>
<accession>A0A8B8DUT4</accession>
<evidence type="ECO:0000256" key="5">
    <source>
        <dbReference type="ARBA" id="ARBA00023242"/>
    </source>
</evidence>
<reference evidence="18" key="1">
    <citation type="submission" date="2025-08" db="UniProtKB">
        <authorList>
            <consortium name="RefSeq"/>
        </authorList>
    </citation>
    <scope>IDENTIFICATION</scope>
    <source>
        <tissue evidence="18">Whole sample</tissue>
    </source>
</reference>
<name>A0A8B8DUT4_CRAVI</name>
<keyword evidence="5" id="KW-0539">Nucleus</keyword>
<organism evidence="17 18">
    <name type="scientific">Crassostrea virginica</name>
    <name type="common">Eastern oyster</name>
    <dbReference type="NCBI Taxonomy" id="6565"/>
    <lineage>
        <taxon>Eukaryota</taxon>
        <taxon>Metazoa</taxon>
        <taxon>Spiralia</taxon>
        <taxon>Lophotrochozoa</taxon>
        <taxon>Mollusca</taxon>
        <taxon>Bivalvia</taxon>
        <taxon>Autobranchia</taxon>
        <taxon>Pteriomorphia</taxon>
        <taxon>Ostreida</taxon>
        <taxon>Ostreoidea</taxon>
        <taxon>Ostreidae</taxon>
        <taxon>Crassostrea</taxon>
    </lineage>
</organism>
<dbReference type="InterPro" id="IPR016181">
    <property type="entry name" value="Acyl_CoA_acyltransferase"/>
</dbReference>
<evidence type="ECO:0000256" key="8">
    <source>
        <dbReference type="ARBA" id="ARBA00050754"/>
    </source>
</evidence>
<dbReference type="PANTHER" id="PTHR45896:SF1">
    <property type="entry name" value="N-ALPHA-ACETYLTRANSFERASE 30"/>
    <property type="match status" value="1"/>
</dbReference>
<evidence type="ECO:0000256" key="15">
    <source>
        <dbReference type="ARBA" id="ARBA00078622"/>
    </source>
</evidence>
<evidence type="ECO:0000256" key="11">
    <source>
        <dbReference type="ARBA" id="ARBA00052362"/>
    </source>
</evidence>
<dbReference type="PROSITE" id="PS51186">
    <property type="entry name" value="GNAT"/>
    <property type="match status" value="1"/>
</dbReference>
<comment type="catalytic activity">
    <reaction evidence="8">
        <text>N-terminal L-methionyl-L-isoleucyl-[protein] + acetyl-CoA = N-terminal N(alpha)-acetyl-L-methionyl-L-isoleucyl-[protein] + CoA + H(+)</text>
        <dbReference type="Rhea" id="RHEA:50524"/>
        <dbReference type="Rhea" id="RHEA-COMP:12713"/>
        <dbReference type="Rhea" id="RHEA-COMP:12714"/>
        <dbReference type="ChEBI" id="CHEBI:15378"/>
        <dbReference type="ChEBI" id="CHEBI:57287"/>
        <dbReference type="ChEBI" id="CHEBI:57288"/>
        <dbReference type="ChEBI" id="CHEBI:133379"/>
        <dbReference type="ChEBI" id="CHEBI:133380"/>
        <dbReference type="EC" id="2.3.1.256"/>
    </reaction>
</comment>
<dbReference type="InterPro" id="IPR000182">
    <property type="entry name" value="GNAT_dom"/>
</dbReference>
<evidence type="ECO:0000256" key="9">
    <source>
        <dbReference type="ARBA" id="ARBA00051225"/>
    </source>
</evidence>
<feature type="domain" description="N-acetyltransferase" evidence="16">
    <location>
        <begin position="116"/>
        <end position="263"/>
    </location>
</feature>
<keyword evidence="4" id="KW-0808">Transferase</keyword>
<evidence type="ECO:0000256" key="10">
    <source>
        <dbReference type="ARBA" id="ARBA00052207"/>
    </source>
</evidence>
<comment type="catalytic activity">
    <reaction evidence="9">
        <text>N-terminal L-methionyl-L-leucyl-[protein] + acetyl-CoA = N-terminal N(alpha)-acetyl-L-methionyl-L-leucyl-[protein] + CoA + H(+)</text>
        <dbReference type="Rhea" id="RHEA:50520"/>
        <dbReference type="Rhea" id="RHEA-COMP:12711"/>
        <dbReference type="Rhea" id="RHEA-COMP:12712"/>
        <dbReference type="ChEBI" id="CHEBI:15378"/>
        <dbReference type="ChEBI" id="CHEBI:57287"/>
        <dbReference type="ChEBI" id="CHEBI:57288"/>
        <dbReference type="ChEBI" id="CHEBI:133377"/>
        <dbReference type="ChEBI" id="CHEBI:133378"/>
        <dbReference type="EC" id="2.3.1.256"/>
    </reaction>
</comment>
<keyword evidence="3" id="KW-0963">Cytoplasm</keyword>
<gene>
    <name evidence="18" type="primary">LOC111129286</name>
</gene>
<evidence type="ECO:0000313" key="18">
    <source>
        <dbReference type="RefSeq" id="XP_022331279.1"/>
    </source>
</evidence>
<evidence type="ECO:0000256" key="12">
    <source>
        <dbReference type="ARBA" id="ARBA00052477"/>
    </source>
</evidence>
<dbReference type="Gene3D" id="3.40.630.30">
    <property type="match status" value="1"/>
</dbReference>
<dbReference type="InterPro" id="IPR044542">
    <property type="entry name" value="NAA30-like"/>
</dbReference>
<dbReference type="RefSeq" id="XP_022331279.1">
    <property type="nucleotide sequence ID" value="XM_022475571.1"/>
</dbReference>
<evidence type="ECO:0000256" key="2">
    <source>
        <dbReference type="ARBA" id="ARBA00004496"/>
    </source>
</evidence>
<comment type="catalytic activity">
    <reaction evidence="12">
        <text>N-terminal L-methionyl-L-tryptophyl-[protein] + acetyl-CoA = N-terminal N(alpha)-acetyl-L-methionyl-L-tryptophyl-[protein] + CoA + H(+)</text>
        <dbReference type="Rhea" id="RHEA:50560"/>
        <dbReference type="Rhea" id="RHEA-COMP:12724"/>
        <dbReference type="Rhea" id="RHEA-COMP:12725"/>
        <dbReference type="ChEBI" id="CHEBI:15378"/>
        <dbReference type="ChEBI" id="CHEBI:57287"/>
        <dbReference type="ChEBI" id="CHEBI:57288"/>
        <dbReference type="ChEBI" id="CHEBI:133386"/>
        <dbReference type="ChEBI" id="CHEBI:133387"/>
        <dbReference type="EC" id="2.3.1.256"/>
    </reaction>
</comment>
<dbReference type="GO" id="GO:0031417">
    <property type="term" value="C:NatC complex"/>
    <property type="evidence" value="ECO:0007669"/>
    <property type="project" value="TreeGrafter"/>
</dbReference>
<dbReference type="EC" id="2.3.1.256" evidence="13"/>
<dbReference type="GeneID" id="111129286"/>
<dbReference type="Proteomes" id="UP000694844">
    <property type="component" value="Chromosome 4"/>
</dbReference>
<dbReference type="FunFam" id="3.40.630.30:FF:000010">
    <property type="entry name" value="Putative N-alpha-acetyltransferase 30"/>
    <property type="match status" value="1"/>
</dbReference>
<comment type="similarity">
    <text evidence="7">Belongs to the acetyltransferase family. MAK3 subfamily.</text>
</comment>
<comment type="subcellular location">
    <subcellularLocation>
        <location evidence="2">Cytoplasm</location>
    </subcellularLocation>
    <subcellularLocation>
        <location evidence="1">Nucleus</location>
    </subcellularLocation>
</comment>